<sequence>MDKKCSSLVHILARRELGHRTPFSAGGVCCGTHHKNNTAQLSLYYDNRIRDKCERGETLTFDRTPRSIPENSVGVECGYVVDKKLNLEARGQGKKIHDERSAGRGSHRWEETWGWGV</sequence>
<dbReference type="EMBL" id="JADYXP020000032">
    <property type="protein sequence ID" value="KAL0098882.1"/>
    <property type="molecule type" value="Genomic_DNA"/>
</dbReference>
<evidence type="ECO:0000313" key="3">
    <source>
        <dbReference type="Proteomes" id="UP001430953"/>
    </source>
</evidence>
<gene>
    <name evidence="2" type="ORF">PUN28_020868</name>
</gene>
<feature type="compositionally biased region" description="Basic and acidic residues" evidence="1">
    <location>
        <begin position="95"/>
        <end position="111"/>
    </location>
</feature>
<dbReference type="AlphaFoldDB" id="A0AAW2E6H8"/>
<accession>A0AAW2E6H8</accession>
<reference evidence="2 3" key="1">
    <citation type="submission" date="2023-03" db="EMBL/GenBank/DDBJ databases">
        <title>High recombination rates correlate with genetic variation in Cardiocondyla obscurior ants.</title>
        <authorList>
            <person name="Errbii M."/>
        </authorList>
    </citation>
    <scope>NUCLEOTIDE SEQUENCE [LARGE SCALE GENOMIC DNA]</scope>
    <source>
        <strain evidence="2">Alpha-2009</strain>
        <tissue evidence="2">Whole body</tissue>
    </source>
</reference>
<evidence type="ECO:0000313" key="2">
    <source>
        <dbReference type="EMBL" id="KAL0098882.1"/>
    </source>
</evidence>
<proteinExistence type="predicted"/>
<dbReference type="Proteomes" id="UP001430953">
    <property type="component" value="Unassembled WGS sequence"/>
</dbReference>
<feature type="region of interest" description="Disordered" evidence="1">
    <location>
        <begin position="91"/>
        <end position="117"/>
    </location>
</feature>
<name>A0AAW2E6H8_9HYME</name>
<protein>
    <submittedName>
        <fullName evidence="2">Uncharacterized protein</fullName>
    </submittedName>
</protein>
<evidence type="ECO:0000256" key="1">
    <source>
        <dbReference type="SAM" id="MobiDB-lite"/>
    </source>
</evidence>
<organism evidence="2 3">
    <name type="scientific">Cardiocondyla obscurior</name>
    <dbReference type="NCBI Taxonomy" id="286306"/>
    <lineage>
        <taxon>Eukaryota</taxon>
        <taxon>Metazoa</taxon>
        <taxon>Ecdysozoa</taxon>
        <taxon>Arthropoda</taxon>
        <taxon>Hexapoda</taxon>
        <taxon>Insecta</taxon>
        <taxon>Pterygota</taxon>
        <taxon>Neoptera</taxon>
        <taxon>Endopterygota</taxon>
        <taxon>Hymenoptera</taxon>
        <taxon>Apocrita</taxon>
        <taxon>Aculeata</taxon>
        <taxon>Formicoidea</taxon>
        <taxon>Formicidae</taxon>
        <taxon>Myrmicinae</taxon>
        <taxon>Cardiocondyla</taxon>
    </lineage>
</organism>
<keyword evidence="3" id="KW-1185">Reference proteome</keyword>
<comment type="caution">
    <text evidence="2">The sequence shown here is derived from an EMBL/GenBank/DDBJ whole genome shotgun (WGS) entry which is preliminary data.</text>
</comment>